<dbReference type="AlphaFoldDB" id="A0AA88XTH7"/>
<reference evidence="2" key="1">
    <citation type="submission" date="2019-08" db="EMBL/GenBank/DDBJ databases">
        <title>The improved chromosome-level genome for the pearl oyster Pinctada fucata martensii using PacBio sequencing and Hi-C.</title>
        <authorList>
            <person name="Zheng Z."/>
        </authorList>
    </citation>
    <scope>NUCLEOTIDE SEQUENCE</scope>
    <source>
        <strain evidence="2">ZZ-2019</strain>
        <tissue evidence="2">Adductor muscle</tissue>
    </source>
</reference>
<feature type="compositionally biased region" description="Basic residues" evidence="1">
    <location>
        <begin position="68"/>
        <end position="82"/>
    </location>
</feature>
<gene>
    <name evidence="2" type="ORF">FSP39_005108</name>
</gene>
<name>A0AA88XTH7_PINIB</name>
<organism evidence="2 3">
    <name type="scientific">Pinctada imbricata</name>
    <name type="common">Atlantic pearl-oyster</name>
    <name type="synonym">Pinctada martensii</name>
    <dbReference type="NCBI Taxonomy" id="66713"/>
    <lineage>
        <taxon>Eukaryota</taxon>
        <taxon>Metazoa</taxon>
        <taxon>Spiralia</taxon>
        <taxon>Lophotrochozoa</taxon>
        <taxon>Mollusca</taxon>
        <taxon>Bivalvia</taxon>
        <taxon>Autobranchia</taxon>
        <taxon>Pteriomorphia</taxon>
        <taxon>Pterioida</taxon>
        <taxon>Pterioidea</taxon>
        <taxon>Pteriidae</taxon>
        <taxon>Pinctada</taxon>
    </lineage>
</organism>
<accession>A0AA88XTH7</accession>
<dbReference type="EMBL" id="VSWD01000011">
    <property type="protein sequence ID" value="KAK3087368.1"/>
    <property type="molecule type" value="Genomic_DNA"/>
</dbReference>
<evidence type="ECO:0000313" key="3">
    <source>
        <dbReference type="Proteomes" id="UP001186944"/>
    </source>
</evidence>
<dbReference type="Proteomes" id="UP001186944">
    <property type="component" value="Unassembled WGS sequence"/>
</dbReference>
<evidence type="ECO:0000313" key="2">
    <source>
        <dbReference type="EMBL" id="KAK3087368.1"/>
    </source>
</evidence>
<protein>
    <submittedName>
        <fullName evidence="2">Uncharacterized protein</fullName>
    </submittedName>
</protein>
<comment type="caution">
    <text evidence="2">The sequence shown here is derived from an EMBL/GenBank/DDBJ whole genome shotgun (WGS) entry which is preliminary data.</text>
</comment>
<feature type="region of interest" description="Disordered" evidence="1">
    <location>
        <begin position="63"/>
        <end position="82"/>
    </location>
</feature>
<evidence type="ECO:0000256" key="1">
    <source>
        <dbReference type="SAM" id="MobiDB-lite"/>
    </source>
</evidence>
<keyword evidence="3" id="KW-1185">Reference proteome</keyword>
<proteinExistence type="predicted"/>
<sequence length="82" mass="9644">MRISPVCSHQSKLSSYAFVNVHSEHQAEFALDQLSSWDRRRQLQYNFTLLCESSQPLKAAFKLESPNKHVKKKKKKKKTQMH</sequence>